<dbReference type="InterPro" id="IPR002067">
    <property type="entry name" value="MCP"/>
</dbReference>
<feature type="repeat" description="Solcar" evidence="9">
    <location>
        <begin position="13"/>
        <end position="97"/>
    </location>
</feature>
<dbReference type="Proteomes" id="UP000008141">
    <property type="component" value="Unassembled WGS sequence"/>
</dbReference>
<keyword evidence="8 9" id="KW-0472">Membrane</keyword>
<evidence type="ECO:0000256" key="6">
    <source>
        <dbReference type="ARBA" id="ARBA00022989"/>
    </source>
</evidence>
<evidence type="ECO:0008006" key="13">
    <source>
        <dbReference type="Google" id="ProtNLM"/>
    </source>
</evidence>
<gene>
    <name evidence="11" type="ORF">CHLNCDRAFT_53838</name>
</gene>
<feature type="repeat" description="Solcar" evidence="9">
    <location>
        <begin position="107"/>
        <end position="175"/>
    </location>
</feature>
<dbReference type="GO" id="GO:0031966">
    <property type="term" value="C:mitochondrial membrane"/>
    <property type="evidence" value="ECO:0007669"/>
    <property type="project" value="UniProtKB-SubCell"/>
</dbReference>
<evidence type="ECO:0000256" key="9">
    <source>
        <dbReference type="PROSITE-ProRule" id="PRU00282"/>
    </source>
</evidence>
<dbReference type="PRINTS" id="PR00926">
    <property type="entry name" value="MITOCARRIER"/>
</dbReference>
<evidence type="ECO:0000313" key="11">
    <source>
        <dbReference type="EMBL" id="EFN53292.1"/>
    </source>
</evidence>
<proteinExistence type="inferred from homology"/>
<dbReference type="EMBL" id="GL433852">
    <property type="protein sequence ID" value="EFN53292.1"/>
    <property type="molecule type" value="Genomic_DNA"/>
</dbReference>
<evidence type="ECO:0000313" key="12">
    <source>
        <dbReference type="Proteomes" id="UP000008141"/>
    </source>
</evidence>
<evidence type="ECO:0000256" key="4">
    <source>
        <dbReference type="ARBA" id="ARBA00022692"/>
    </source>
</evidence>
<dbReference type="OrthoDB" id="193856at2759"/>
<dbReference type="Gene3D" id="1.50.40.10">
    <property type="entry name" value="Mitochondrial carrier domain"/>
    <property type="match status" value="2"/>
</dbReference>
<dbReference type="RefSeq" id="XP_005845394.1">
    <property type="nucleotide sequence ID" value="XM_005845332.1"/>
</dbReference>
<evidence type="ECO:0000256" key="3">
    <source>
        <dbReference type="ARBA" id="ARBA00022448"/>
    </source>
</evidence>
<keyword evidence="12" id="KW-1185">Reference proteome</keyword>
<dbReference type="FunCoup" id="E1ZLM5">
    <property type="interactions" value="50"/>
</dbReference>
<evidence type="ECO:0000256" key="1">
    <source>
        <dbReference type="ARBA" id="ARBA00004225"/>
    </source>
</evidence>
<evidence type="ECO:0000256" key="7">
    <source>
        <dbReference type="ARBA" id="ARBA00023128"/>
    </source>
</evidence>
<keyword evidence="6" id="KW-1133">Transmembrane helix</keyword>
<sequence length="281" mass="29025">MEEGLEPSVLQLSEGTRDFLAGGIGGAFGVIAGQPLDTIRIRQQQPGAGGAGARQFARAILAAEGGRSFFRGMGYPLCTAALQTAVVFQAYGIAARHLAGGQPTTALSLPQVFYAGCFAEGPAGAPGYVDPLALLASILRSEGPRGLYRGTAITCIRDFPSHGVYFAVYEACRELFEPGSRAGGSDSAAALWVAGGLAGTLSWLSVYPFDVVKTRMQAAAASQSVYAGSHAAEGAQAFFRGLTTTLGRAFLVNGAIFTAYEVAHKLLSQQAPAAAAQAREV</sequence>
<evidence type="ECO:0000256" key="5">
    <source>
        <dbReference type="ARBA" id="ARBA00022737"/>
    </source>
</evidence>
<dbReference type="KEGG" id="cvr:CHLNCDRAFT_53838"/>
<dbReference type="OMA" id="VYRESGW"/>
<dbReference type="Pfam" id="PF00153">
    <property type="entry name" value="Mito_carr"/>
    <property type="match status" value="3"/>
</dbReference>
<name>E1ZLM5_CHLVA</name>
<keyword evidence="7" id="KW-0496">Mitochondrion</keyword>
<dbReference type="GO" id="GO:0022857">
    <property type="term" value="F:transmembrane transporter activity"/>
    <property type="evidence" value="ECO:0007669"/>
    <property type="project" value="TreeGrafter"/>
</dbReference>
<dbReference type="InterPro" id="IPR050567">
    <property type="entry name" value="Mitochondrial_Carrier"/>
</dbReference>
<dbReference type="GeneID" id="17352724"/>
<dbReference type="PANTHER" id="PTHR45624">
    <property type="entry name" value="MITOCHONDRIAL BASIC AMINO ACIDS TRANSPORTER-RELATED"/>
    <property type="match status" value="1"/>
</dbReference>
<dbReference type="eggNOG" id="KOG0762">
    <property type="taxonomic scope" value="Eukaryota"/>
</dbReference>
<protein>
    <recommendedName>
        <fullName evidence="13">Mitochondrial arginine transporter BAC2</fullName>
    </recommendedName>
</protein>
<accession>E1ZLM5</accession>
<keyword evidence="5" id="KW-0677">Repeat</keyword>
<keyword evidence="3 10" id="KW-0813">Transport</keyword>
<organism evidence="12">
    <name type="scientific">Chlorella variabilis</name>
    <name type="common">Green alga</name>
    <dbReference type="NCBI Taxonomy" id="554065"/>
    <lineage>
        <taxon>Eukaryota</taxon>
        <taxon>Viridiplantae</taxon>
        <taxon>Chlorophyta</taxon>
        <taxon>core chlorophytes</taxon>
        <taxon>Trebouxiophyceae</taxon>
        <taxon>Chlorellales</taxon>
        <taxon>Chlorellaceae</taxon>
        <taxon>Chlorella clade</taxon>
        <taxon>Chlorella</taxon>
    </lineage>
</organism>
<dbReference type="STRING" id="554065.E1ZLM5"/>
<feature type="repeat" description="Solcar" evidence="9">
    <location>
        <begin position="186"/>
        <end position="266"/>
    </location>
</feature>
<dbReference type="PROSITE" id="PS50920">
    <property type="entry name" value="SOLCAR"/>
    <property type="match status" value="3"/>
</dbReference>
<dbReference type="AlphaFoldDB" id="E1ZLM5"/>
<comment type="similarity">
    <text evidence="2 10">Belongs to the mitochondrial carrier (TC 2.A.29) family.</text>
</comment>
<dbReference type="PANTHER" id="PTHR45624:SF10">
    <property type="entry name" value="SLC (SOLUTE CARRIER) HOMOLOG"/>
    <property type="match status" value="1"/>
</dbReference>
<dbReference type="SUPFAM" id="SSF103506">
    <property type="entry name" value="Mitochondrial carrier"/>
    <property type="match status" value="1"/>
</dbReference>
<reference evidence="11 12" key="1">
    <citation type="journal article" date="2010" name="Plant Cell">
        <title>The Chlorella variabilis NC64A genome reveals adaptation to photosymbiosis, coevolution with viruses, and cryptic sex.</title>
        <authorList>
            <person name="Blanc G."/>
            <person name="Duncan G."/>
            <person name="Agarkova I."/>
            <person name="Borodovsky M."/>
            <person name="Gurnon J."/>
            <person name="Kuo A."/>
            <person name="Lindquist E."/>
            <person name="Lucas S."/>
            <person name="Pangilinan J."/>
            <person name="Polle J."/>
            <person name="Salamov A."/>
            <person name="Terry A."/>
            <person name="Yamada T."/>
            <person name="Dunigan D.D."/>
            <person name="Grigoriev I.V."/>
            <person name="Claverie J.M."/>
            <person name="Van Etten J.L."/>
        </authorList>
    </citation>
    <scope>NUCLEOTIDE SEQUENCE [LARGE SCALE GENOMIC DNA]</scope>
    <source>
        <strain evidence="11 12">NC64A</strain>
    </source>
</reference>
<dbReference type="InterPro" id="IPR023395">
    <property type="entry name" value="MCP_dom_sf"/>
</dbReference>
<comment type="subcellular location">
    <subcellularLocation>
        <location evidence="1">Mitochondrion membrane</location>
        <topology evidence="1">Multi-pass membrane protein</topology>
    </subcellularLocation>
</comment>
<evidence type="ECO:0000256" key="8">
    <source>
        <dbReference type="ARBA" id="ARBA00023136"/>
    </source>
</evidence>
<keyword evidence="4 9" id="KW-0812">Transmembrane</keyword>
<evidence type="ECO:0000256" key="10">
    <source>
        <dbReference type="RuleBase" id="RU000488"/>
    </source>
</evidence>
<evidence type="ECO:0000256" key="2">
    <source>
        <dbReference type="ARBA" id="ARBA00006375"/>
    </source>
</evidence>
<dbReference type="InterPro" id="IPR018108">
    <property type="entry name" value="MCP_transmembrane"/>
</dbReference>
<dbReference type="InParanoid" id="E1ZLM5"/>